<feature type="compositionally biased region" description="Pro residues" evidence="1">
    <location>
        <begin position="47"/>
        <end position="60"/>
    </location>
</feature>
<evidence type="ECO:0008006" key="4">
    <source>
        <dbReference type="Google" id="ProtNLM"/>
    </source>
</evidence>
<sequence>MSGSVGQENCGQAATPLDPEFSFTAQRGGSVVGSSSFASSKSTSTPTPFPASTPAPPLSSLPPWTGRTMFTSTMNPFPPCTFSPQSTPTLTTTTKTASVFTSYAGAGGSFLTTPTKSSSSLSTSIKSPRSPPIFTMPDAYMPRTTRGTGPAVSSLFPPGEDITDVDRHAAASGQSGIPPVKADPTETGTNSVTTPLTPISSSNQDAHNHLPIALTETFYPYSTTKTLPNHTVAPCMASTATPCPNALTPIPDELMILIYSYCPRSTLLNCMLVDRRQFSLVIPIAWRIVRSPETNLKQLRGLGSRARGSENDPEGHWGHARSRVYLAAIRNYVTTSRSHFSERFNVQEELPFLSDQCPDIRRVEIAYGNVIRLVLHRQAGTSEWTDLEMIVTNVTKFMQAEDDQSYASWFSEMLWPWQISEGRTALSGLRLIRLAVEDSMDHHHRFAYFLDWIRPYTRHLGTLEIGPELCGLAEDRMVDNVILLLQLRPSIHKLHLCGTTTSALVARIINTSTSNLEELALCAYLPSYVFEHSDDYDDEENSQYQSSLRSRSITDKHPELVRSIDAIDRLKRLVLYVNPGEINWQLGRFKNEKREHAPTDCLDIFPVPKSCPISLAHIDDIVFGKDPYHPFPHQKWHDQWLKDMEEALREKRENSR</sequence>
<feature type="compositionally biased region" description="Low complexity" evidence="1">
    <location>
        <begin position="113"/>
        <end position="128"/>
    </location>
</feature>
<keyword evidence="3" id="KW-1185">Reference proteome</keyword>
<evidence type="ECO:0000256" key="1">
    <source>
        <dbReference type="SAM" id="MobiDB-lite"/>
    </source>
</evidence>
<evidence type="ECO:0000313" key="3">
    <source>
        <dbReference type="Proteomes" id="UP000812966"/>
    </source>
</evidence>
<feature type="compositionally biased region" description="Polar residues" evidence="1">
    <location>
        <begin position="1"/>
        <end position="12"/>
    </location>
</feature>
<dbReference type="EMBL" id="JABELV010000094">
    <property type="protein sequence ID" value="KAG7531311.1"/>
    <property type="molecule type" value="Genomic_DNA"/>
</dbReference>
<name>A0A8K0JK73_9TREE</name>
<proteinExistence type="predicted"/>
<accession>A0A8K0JK73</accession>
<feature type="compositionally biased region" description="Low complexity" evidence="1">
    <location>
        <begin position="34"/>
        <end position="46"/>
    </location>
</feature>
<dbReference type="OrthoDB" id="5130616at2759"/>
<feature type="region of interest" description="Disordered" evidence="1">
    <location>
        <begin position="1"/>
        <end position="70"/>
    </location>
</feature>
<feature type="region of interest" description="Disordered" evidence="1">
    <location>
        <begin position="113"/>
        <end position="135"/>
    </location>
</feature>
<comment type="caution">
    <text evidence="2">The sequence shown here is derived from an EMBL/GenBank/DDBJ whole genome shotgun (WGS) entry which is preliminary data.</text>
</comment>
<evidence type="ECO:0000313" key="2">
    <source>
        <dbReference type="EMBL" id="KAG7531311.1"/>
    </source>
</evidence>
<dbReference type="AlphaFoldDB" id="A0A8K0JK73"/>
<feature type="region of interest" description="Disordered" evidence="1">
    <location>
        <begin position="169"/>
        <end position="191"/>
    </location>
</feature>
<reference evidence="2" key="1">
    <citation type="submission" date="2020-04" db="EMBL/GenBank/DDBJ databases">
        <title>Analysis of mating type loci in Filobasidium floriforme.</title>
        <authorList>
            <person name="Nowrousian M."/>
        </authorList>
    </citation>
    <scope>NUCLEOTIDE SEQUENCE</scope>
    <source>
        <strain evidence="2">CBS 6242</strain>
    </source>
</reference>
<organism evidence="2 3">
    <name type="scientific">Filobasidium floriforme</name>
    <dbReference type="NCBI Taxonomy" id="5210"/>
    <lineage>
        <taxon>Eukaryota</taxon>
        <taxon>Fungi</taxon>
        <taxon>Dikarya</taxon>
        <taxon>Basidiomycota</taxon>
        <taxon>Agaricomycotina</taxon>
        <taxon>Tremellomycetes</taxon>
        <taxon>Filobasidiales</taxon>
        <taxon>Filobasidiaceae</taxon>
        <taxon>Filobasidium</taxon>
    </lineage>
</organism>
<protein>
    <recommendedName>
        <fullName evidence="4">F-box domain-containing protein</fullName>
    </recommendedName>
</protein>
<dbReference type="Proteomes" id="UP000812966">
    <property type="component" value="Unassembled WGS sequence"/>
</dbReference>
<gene>
    <name evidence="2" type="ORF">FFLO_04432</name>
</gene>